<dbReference type="InterPro" id="IPR003591">
    <property type="entry name" value="Leu-rich_rpt_typical-subtyp"/>
</dbReference>
<proteinExistence type="predicted"/>
<evidence type="ECO:0000313" key="4">
    <source>
        <dbReference type="Proteomes" id="UP000694386"/>
    </source>
</evidence>
<dbReference type="PANTHER" id="PTHR48051:SF36">
    <property type="entry name" value="CASPASE FAMILY P20 DOMAIN-CONTAINING PROTEIN"/>
    <property type="match status" value="1"/>
</dbReference>
<dbReference type="Pfam" id="PF00560">
    <property type="entry name" value="LRR_1"/>
    <property type="match status" value="1"/>
</dbReference>
<dbReference type="Pfam" id="PF13855">
    <property type="entry name" value="LRR_8"/>
    <property type="match status" value="1"/>
</dbReference>
<dbReference type="PROSITE" id="PS51450">
    <property type="entry name" value="LRR"/>
    <property type="match status" value="2"/>
</dbReference>
<dbReference type="PANTHER" id="PTHR48051">
    <property type="match status" value="1"/>
</dbReference>
<dbReference type="Ensembl" id="ENSCGRT00001027238.1">
    <property type="protein sequence ID" value="ENSCGRP00001022993.1"/>
    <property type="gene ID" value="ENSCGRG00001021365.1"/>
</dbReference>
<dbReference type="Proteomes" id="UP000694386">
    <property type="component" value="Unplaced"/>
</dbReference>
<dbReference type="InterPro" id="IPR032675">
    <property type="entry name" value="LRR_dom_sf"/>
</dbReference>
<evidence type="ECO:0000256" key="2">
    <source>
        <dbReference type="ARBA" id="ARBA00022737"/>
    </source>
</evidence>
<dbReference type="SMART" id="SM00369">
    <property type="entry name" value="LRR_TYP"/>
    <property type="match status" value="3"/>
</dbReference>
<dbReference type="GO" id="GO:0005737">
    <property type="term" value="C:cytoplasm"/>
    <property type="evidence" value="ECO:0007669"/>
    <property type="project" value="TreeGrafter"/>
</dbReference>
<dbReference type="AlphaFoldDB" id="A0A8C2QMR1"/>
<protein>
    <submittedName>
        <fullName evidence="3">Leucine rich repeat containing 63</fullName>
    </submittedName>
</protein>
<dbReference type="Gene3D" id="3.80.10.10">
    <property type="entry name" value="Ribonuclease Inhibitor"/>
    <property type="match status" value="1"/>
</dbReference>
<keyword evidence="1" id="KW-0433">Leucine-rich repeat</keyword>
<sequence length="621" mass="71770">MNRSNCHSLKTQQNVLLLRRPLPPKLKLPLSKKNVQIAAASESEKSHVQFSEDESESVKINEGVCQLQRPVSIHSISLDHDYKAYEKVVNILPHARHAHMHSIVHWKIPHSVFGSMFIPSCLSASSRVFRKNLRQMRRARKLQKKKKKKDKRDSFFTTKPFYNILILSNQFVKAFPTSYSRFLTSRFTIPTAESHPVSKTPDFIQELPLLGDVSEPPFSPIPSTLSVTPEPQWSERPRHPHMALNKVILNINSLPAIHTLPRPVSPRRPQRQIAIESISEHTVLFWKDSFATSKTHVAHRPAQTVTMRKVAPGAYVFRGEGFKTIAATRYETLVSMSALAIINCQIYGRNALNLKGFFLLQCPDLKPIAFQLVYLNLSFNDLNKFPMEILCLQNLQILKLRNNPIRQIPNEIHRLRYLRIFTIAFNLIRDLPIGLFFLHSLEELDVSYNEIYNIPNEIQRLRSLEKLTVDGNYMTSFPPGILKLNLIKLQFNNTFTISHFWKEYSLNKPLSLTHICSLFIVKNNLHKVYKSIPKKIRRCLRSTSRCDWCHGPKFGEGYHIIRSCNMFGASRVPIMFHVCSPPCFVEIRKSSFVLEGFPSRKIPLNNDWVRETRVSDISFYL</sequence>
<evidence type="ECO:0000313" key="3">
    <source>
        <dbReference type="Ensembl" id="ENSCGRP00001022993.1"/>
    </source>
</evidence>
<evidence type="ECO:0000256" key="1">
    <source>
        <dbReference type="ARBA" id="ARBA00022614"/>
    </source>
</evidence>
<accession>A0A8C2QMR1</accession>
<organism evidence="3 4">
    <name type="scientific">Cricetulus griseus</name>
    <name type="common">Chinese hamster</name>
    <name type="synonym">Cricetulus barabensis griseus</name>
    <dbReference type="NCBI Taxonomy" id="10029"/>
    <lineage>
        <taxon>Eukaryota</taxon>
        <taxon>Metazoa</taxon>
        <taxon>Chordata</taxon>
        <taxon>Craniata</taxon>
        <taxon>Vertebrata</taxon>
        <taxon>Euteleostomi</taxon>
        <taxon>Mammalia</taxon>
        <taxon>Eutheria</taxon>
        <taxon>Euarchontoglires</taxon>
        <taxon>Glires</taxon>
        <taxon>Rodentia</taxon>
        <taxon>Myomorpha</taxon>
        <taxon>Muroidea</taxon>
        <taxon>Cricetidae</taxon>
        <taxon>Cricetinae</taxon>
        <taxon>Cricetulus</taxon>
    </lineage>
</organism>
<keyword evidence="2" id="KW-0677">Repeat</keyword>
<reference evidence="3" key="2">
    <citation type="submission" date="2025-09" db="UniProtKB">
        <authorList>
            <consortium name="Ensembl"/>
        </authorList>
    </citation>
    <scope>IDENTIFICATION</scope>
</reference>
<dbReference type="SUPFAM" id="SSF52058">
    <property type="entry name" value="L domain-like"/>
    <property type="match status" value="1"/>
</dbReference>
<dbReference type="InterPro" id="IPR050216">
    <property type="entry name" value="LRR_domain-containing"/>
</dbReference>
<reference evidence="3" key="1">
    <citation type="submission" date="2025-08" db="UniProtKB">
        <authorList>
            <consortium name="Ensembl"/>
        </authorList>
    </citation>
    <scope>IDENTIFICATION</scope>
</reference>
<name>A0A8C2QMR1_CRIGR</name>
<dbReference type="InterPro" id="IPR001611">
    <property type="entry name" value="Leu-rich_rpt"/>
</dbReference>